<dbReference type="AlphaFoldDB" id="A0A841HUW9"/>
<comment type="caution">
    <text evidence="1">The sequence shown here is derived from an EMBL/GenBank/DDBJ whole genome shotgun (WGS) entry which is preliminary data.</text>
</comment>
<reference evidence="1 2" key="1">
    <citation type="submission" date="2020-08" db="EMBL/GenBank/DDBJ databases">
        <title>Genomic Encyclopedia of Type Strains, Phase IV (KMG-IV): sequencing the most valuable type-strain genomes for metagenomic binning, comparative biology and taxonomic classification.</title>
        <authorList>
            <person name="Goeker M."/>
        </authorList>
    </citation>
    <scope>NUCLEOTIDE SEQUENCE [LARGE SCALE GENOMIC DNA]</scope>
    <source>
        <strain evidence="1 2">DSM 26723</strain>
    </source>
</reference>
<evidence type="ECO:0000313" key="1">
    <source>
        <dbReference type="EMBL" id="MBB6096454.1"/>
    </source>
</evidence>
<evidence type="ECO:0000313" key="2">
    <source>
        <dbReference type="Proteomes" id="UP000588068"/>
    </source>
</evidence>
<name>A0A841HUW9_9GAMM</name>
<dbReference type="EMBL" id="JACHHZ010000008">
    <property type="protein sequence ID" value="MBB6096454.1"/>
    <property type="molecule type" value="Genomic_DNA"/>
</dbReference>
<evidence type="ECO:0008006" key="3">
    <source>
        <dbReference type="Google" id="ProtNLM"/>
    </source>
</evidence>
<accession>A0A841HUW9</accession>
<sequence length="181" mass="19548">MVTRRQVLQAAAGAGLIATAPHSIAQRNDSLPLHRVVFDGRHEPGVRFAAEAALWGAETSDTRGDIAALYVRELMTRWRKSAIAVAGLTPYSQLFGLRLMAETPRLRLVFLHELKSGDVYGPANVCRAPLSTDPAATARLLCGWPAHSATVARRESSILSAQDHPFTNDALVAWLMAPVSA</sequence>
<dbReference type="InterPro" id="IPR006311">
    <property type="entry name" value="TAT_signal"/>
</dbReference>
<dbReference type="RefSeq" id="WP_184335846.1">
    <property type="nucleotide sequence ID" value="NZ_JACHHZ010000008.1"/>
</dbReference>
<gene>
    <name evidence="1" type="ORF">HNQ60_005376</name>
</gene>
<organism evidence="1 2">
    <name type="scientific">Povalibacter uvarum</name>
    <dbReference type="NCBI Taxonomy" id="732238"/>
    <lineage>
        <taxon>Bacteria</taxon>
        <taxon>Pseudomonadati</taxon>
        <taxon>Pseudomonadota</taxon>
        <taxon>Gammaproteobacteria</taxon>
        <taxon>Steroidobacterales</taxon>
        <taxon>Steroidobacteraceae</taxon>
        <taxon>Povalibacter</taxon>
    </lineage>
</organism>
<keyword evidence="2" id="KW-1185">Reference proteome</keyword>
<protein>
    <recommendedName>
        <fullName evidence="3">Twin-arginine translocation signal domain-containing protein</fullName>
    </recommendedName>
</protein>
<dbReference type="Proteomes" id="UP000588068">
    <property type="component" value="Unassembled WGS sequence"/>
</dbReference>
<dbReference type="PROSITE" id="PS51318">
    <property type="entry name" value="TAT"/>
    <property type="match status" value="1"/>
</dbReference>
<proteinExistence type="predicted"/>